<gene>
    <name evidence="1" type="ORF">LCGC14_0404890</name>
</gene>
<organism evidence="1">
    <name type="scientific">marine sediment metagenome</name>
    <dbReference type="NCBI Taxonomy" id="412755"/>
    <lineage>
        <taxon>unclassified sequences</taxon>
        <taxon>metagenomes</taxon>
        <taxon>ecological metagenomes</taxon>
    </lineage>
</organism>
<dbReference type="EMBL" id="LAZR01000351">
    <property type="protein sequence ID" value="KKN73054.1"/>
    <property type="molecule type" value="Genomic_DNA"/>
</dbReference>
<dbReference type="AlphaFoldDB" id="A0A0F9T1E6"/>
<name>A0A0F9T1E6_9ZZZZ</name>
<proteinExistence type="predicted"/>
<sequence length="55" mass="6532">MTSNFKHLGPLLEEARTAEICVICNNFIYKRVYYDENSEKKRKIVFVCKNCLDKD</sequence>
<evidence type="ECO:0000313" key="1">
    <source>
        <dbReference type="EMBL" id="KKN73054.1"/>
    </source>
</evidence>
<comment type="caution">
    <text evidence="1">The sequence shown here is derived from an EMBL/GenBank/DDBJ whole genome shotgun (WGS) entry which is preliminary data.</text>
</comment>
<reference evidence="1" key="1">
    <citation type="journal article" date="2015" name="Nature">
        <title>Complex archaea that bridge the gap between prokaryotes and eukaryotes.</title>
        <authorList>
            <person name="Spang A."/>
            <person name="Saw J.H."/>
            <person name="Jorgensen S.L."/>
            <person name="Zaremba-Niedzwiedzka K."/>
            <person name="Martijn J."/>
            <person name="Lind A.E."/>
            <person name="van Eijk R."/>
            <person name="Schleper C."/>
            <person name="Guy L."/>
            <person name="Ettema T.J."/>
        </authorList>
    </citation>
    <scope>NUCLEOTIDE SEQUENCE</scope>
</reference>
<accession>A0A0F9T1E6</accession>
<protein>
    <submittedName>
        <fullName evidence="1">Uncharacterized protein</fullName>
    </submittedName>
</protein>